<reference evidence="3" key="1">
    <citation type="submission" date="2011-08" db="EMBL/GenBank/DDBJ databases">
        <title>The draft genome of Latimeria chalumnae.</title>
        <authorList>
            <person name="Di Palma F."/>
            <person name="Alfoldi J."/>
            <person name="Johnson J."/>
            <person name="Berlin A."/>
            <person name="Gnerre S."/>
            <person name="Jaffe D."/>
            <person name="MacCallum I."/>
            <person name="Young S."/>
            <person name="Walker B.J."/>
            <person name="Lander E."/>
            <person name="Lindblad-Toh K."/>
        </authorList>
    </citation>
    <scope>NUCLEOTIDE SEQUENCE [LARGE SCALE GENOMIC DNA]</scope>
    <source>
        <strain evidence="3">Wild caught</strain>
    </source>
</reference>
<dbReference type="Ensembl" id="ENSLACT00000020060.1">
    <property type="protein sequence ID" value="ENSLACP00000019922.1"/>
    <property type="gene ID" value="ENSLACG00000017512.1"/>
</dbReference>
<sequence>IGSAFGLASLTLKLRFFQTTPCRTFIALSRSSWLLKVTNANVCFPNSFTLWGFSPYLLRNFFTSLKPIYLVCYCECGGRLSKETREDHDASTENTEDSNHDPHYEPIISLPEQDIKTLEEDEEELFKM</sequence>
<dbReference type="EMBL" id="AFYH01024081">
    <property type="status" value="NOT_ANNOTATED_CDS"/>
    <property type="molecule type" value="Genomic_DNA"/>
</dbReference>
<feature type="region of interest" description="Disordered" evidence="1">
    <location>
        <begin position="84"/>
        <end position="107"/>
    </location>
</feature>
<organism evidence="2 3">
    <name type="scientific">Latimeria chalumnae</name>
    <name type="common">Coelacanth</name>
    <dbReference type="NCBI Taxonomy" id="7897"/>
    <lineage>
        <taxon>Eukaryota</taxon>
        <taxon>Metazoa</taxon>
        <taxon>Chordata</taxon>
        <taxon>Craniata</taxon>
        <taxon>Vertebrata</taxon>
        <taxon>Euteleostomi</taxon>
        <taxon>Coelacanthiformes</taxon>
        <taxon>Coelacanthidae</taxon>
        <taxon>Latimeria</taxon>
    </lineage>
</organism>
<protein>
    <submittedName>
        <fullName evidence="2">RAN binding protein 1</fullName>
    </submittedName>
</protein>
<dbReference type="HOGENOM" id="CLU_137127_0_0_1"/>
<proteinExistence type="predicted"/>
<keyword evidence="3" id="KW-1185">Reference proteome</keyword>
<accession>H3BDF1</accession>
<dbReference type="EMBL" id="AFYH01024082">
    <property type="status" value="NOT_ANNOTATED_CDS"/>
    <property type="molecule type" value="Genomic_DNA"/>
</dbReference>
<evidence type="ECO:0000256" key="1">
    <source>
        <dbReference type="SAM" id="MobiDB-lite"/>
    </source>
</evidence>
<evidence type="ECO:0000313" key="3">
    <source>
        <dbReference type="Proteomes" id="UP000008672"/>
    </source>
</evidence>
<dbReference type="Bgee" id="ENSLACG00000017512">
    <property type="expression patterns" value="Expressed in pelvic fin and 6 other cell types or tissues"/>
</dbReference>
<dbReference type="AlphaFoldDB" id="H3BDF1"/>
<gene>
    <name evidence="2" type="primary">RANBP1</name>
</gene>
<dbReference type="GeneTree" id="ENSGT00900000141073"/>
<dbReference type="EMBL" id="AFYH01024080">
    <property type="status" value="NOT_ANNOTATED_CDS"/>
    <property type="molecule type" value="Genomic_DNA"/>
</dbReference>
<reference evidence="2" key="2">
    <citation type="submission" date="2025-08" db="UniProtKB">
        <authorList>
            <consortium name="Ensembl"/>
        </authorList>
    </citation>
    <scope>IDENTIFICATION</scope>
</reference>
<reference evidence="2" key="3">
    <citation type="submission" date="2025-09" db="UniProtKB">
        <authorList>
            <consortium name="Ensembl"/>
        </authorList>
    </citation>
    <scope>IDENTIFICATION</scope>
</reference>
<evidence type="ECO:0000313" key="2">
    <source>
        <dbReference type="Ensembl" id="ENSLACP00000019922.1"/>
    </source>
</evidence>
<feature type="compositionally biased region" description="Basic and acidic residues" evidence="1">
    <location>
        <begin position="84"/>
        <end position="104"/>
    </location>
</feature>
<name>H3BDF1_LATCH</name>
<dbReference type="Proteomes" id="UP000008672">
    <property type="component" value="Unassembled WGS sequence"/>
</dbReference>